<keyword evidence="1" id="KW-0472">Membrane</keyword>
<feature type="transmembrane region" description="Helical" evidence="1">
    <location>
        <begin position="349"/>
        <end position="371"/>
    </location>
</feature>
<evidence type="ECO:0000256" key="1">
    <source>
        <dbReference type="SAM" id="Phobius"/>
    </source>
</evidence>
<evidence type="ECO:0000313" key="2">
    <source>
        <dbReference type="EMBL" id="MRI64835.1"/>
    </source>
</evidence>
<gene>
    <name evidence="2" type="ORF">GH885_00560</name>
</gene>
<feature type="transmembrane region" description="Helical" evidence="1">
    <location>
        <begin position="311"/>
        <end position="329"/>
    </location>
</feature>
<keyword evidence="3" id="KW-1185">Reference proteome</keyword>
<feature type="transmembrane region" description="Helical" evidence="1">
    <location>
        <begin position="52"/>
        <end position="72"/>
    </location>
</feature>
<dbReference type="Proteomes" id="UP000435187">
    <property type="component" value="Unassembled WGS sequence"/>
</dbReference>
<protein>
    <recommendedName>
        <fullName evidence="4">Citrate transporter-like domain-containing protein</fullName>
    </recommendedName>
</protein>
<accession>A0A6N7QVC6</accession>
<keyword evidence="1" id="KW-0812">Transmembrane</keyword>
<feature type="transmembrane region" description="Helical" evidence="1">
    <location>
        <begin position="427"/>
        <end position="449"/>
    </location>
</feature>
<feature type="transmembrane region" description="Helical" evidence="1">
    <location>
        <begin position="271"/>
        <end position="290"/>
    </location>
</feature>
<evidence type="ECO:0000313" key="3">
    <source>
        <dbReference type="Proteomes" id="UP000435187"/>
    </source>
</evidence>
<comment type="caution">
    <text evidence="2">The sequence shown here is derived from an EMBL/GenBank/DDBJ whole genome shotgun (WGS) entry which is preliminary data.</text>
</comment>
<dbReference type="RefSeq" id="WP_153833727.1">
    <property type="nucleotide sequence ID" value="NZ_JBHUMW010000007.1"/>
</dbReference>
<dbReference type="AlphaFoldDB" id="A0A6N7QVC6"/>
<feature type="transmembrane region" description="Helical" evidence="1">
    <location>
        <begin position="27"/>
        <end position="45"/>
    </location>
</feature>
<dbReference type="EMBL" id="WJEE01000001">
    <property type="protein sequence ID" value="MRI64835.1"/>
    <property type="molecule type" value="Genomic_DNA"/>
</dbReference>
<reference evidence="2 3" key="1">
    <citation type="submission" date="2019-10" db="EMBL/GenBank/DDBJ databases">
        <title>Gracilibacillus salitolerans sp. nov., a moderate halophile isolated from a saline soil in northwest China.</title>
        <authorList>
            <person name="Gan L."/>
        </authorList>
    </citation>
    <scope>NUCLEOTIDE SEQUENCE [LARGE SCALE GENOMIC DNA]</scope>
    <source>
        <strain evidence="2 3">TP2-8</strain>
    </source>
</reference>
<proteinExistence type="predicted"/>
<sequence>MKNLYIFFAFIFLLHIISVFYPNPYLSYVLGTLSIAMLAISYGRASRLFQILGLGFSIVGILLFFSTNLTVWEVVPMLAGNLSLLTLLAVLPWMNSAVAAGRFDKLMQHLLRGNVRDLGQLYQRSTTAMMSLTAFLNVSSATIAQDVLVDNLKPIQKKIANKIIMMATLRGYSLALPWSPLEVLLAMGIFITGVNYATLLPWMILITVFMYGLDSLWGRLYFKQYPYPEDNHTALHQQNNQNRSKIIQLVIALCSFLLLVIMIGNVFELEFILTVTLLVFPFACLWTLAIGRWKSFWTIGWNRWKNSMNNMDNFIVLFVTLALFTNTLNESPALLMLQDPILLVADYPILILIMIQFLFVVLSMFGVHPVATMGILSGISPMLMDILSPLSLAVSLIIGGVSTVPIGTYGLVVTITSMSLKQSPYYITYYNLSYSFVFGALGIVLSYLLI</sequence>
<keyword evidence="1" id="KW-1133">Transmembrane helix</keyword>
<organism evidence="2 3">
    <name type="scientific">Gracilibacillus thailandensis</name>
    <dbReference type="NCBI Taxonomy" id="563735"/>
    <lineage>
        <taxon>Bacteria</taxon>
        <taxon>Bacillati</taxon>
        <taxon>Bacillota</taxon>
        <taxon>Bacilli</taxon>
        <taxon>Bacillales</taxon>
        <taxon>Bacillaceae</taxon>
        <taxon>Gracilibacillus</taxon>
    </lineage>
</organism>
<feature type="transmembrane region" description="Helical" evidence="1">
    <location>
        <begin position="184"/>
        <end position="213"/>
    </location>
</feature>
<evidence type="ECO:0008006" key="4">
    <source>
        <dbReference type="Google" id="ProtNLM"/>
    </source>
</evidence>
<feature type="transmembrane region" description="Helical" evidence="1">
    <location>
        <begin position="246"/>
        <end position="265"/>
    </location>
</feature>
<name>A0A6N7QVC6_9BACI</name>
<feature type="transmembrane region" description="Helical" evidence="1">
    <location>
        <begin position="5"/>
        <end position="21"/>
    </location>
</feature>
<feature type="transmembrane region" description="Helical" evidence="1">
    <location>
        <begin position="78"/>
        <end position="100"/>
    </location>
</feature>
<feature type="transmembrane region" description="Helical" evidence="1">
    <location>
        <begin position="392"/>
        <end position="415"/>
    </location>
</feature>